<evidence type="ECO:0000313" key="3">
    <source>
        <dbReference type="Proteomes" id="UP001055439"/>
    </source>
</evidence>
<dbReference type="GO" id="GO:0048046">
    <property type="term" value="C:apoplast"/>
    <property type="evidence" value="ECO:0007669"/>
    <property type="project" value="UniProtKB-SubCell"/>
</dbReference>
<keyword evidence="3" id="KW-1185">Reference proteome</keyword>
<sequence>MNLVFGRGKYNGSVLTVLGWNAPLHEVQEMAVVEGTGLFLFARGYDLAKDPSARLQRRRRHRRVRRSTLCTTEQISCFCLSQSMKSPTVLVLKKIKSERES</sequence>
<comment type="subunit">
    <text evidence="1">Homodimer.</text>
</comment>
<keyword evidence="1" id="KW-0964">Secreted</keyword>
<comment type="subcellular location">
    <subcellularLocation>
        <location evidence="1">Secreted</location>
        <location evidence="1">Extracellular space</location>
        <location evidence="1">Apoplast</location>
    </subcellularLocation>
</comment>
<dbReference type="InterPro" id="IPR004265">
    <property type="entry name" value="Dirigent"/>
</dbReference>
<comment type="similarity">
    <text evidence="1">Belongs to the plant dirigent protein family.</text>
</comment>
<evidence type="ECO:0000256" key="1">
    <source>
        <dbReference type="RuleBase" id="RU363099"/>
    </source>
</evidence>
<dbReference type="Pfam" id="PF03018">
    <property type="entry name" value="Dirigent"/>
    <property type="match status" value="1"/>
</dbReference>
<dbReference type="Proteomes" id="UP001055439">
    <property type="component" value="Chromosome 1"/>
</dbReference>
<evidence type="ECO:0000313" key="2">
    <source>
        <dbReference type="EMBL" id="URD73083.1"/>
    </source>
</evidence>
<reference evidence="2" key="1">
    <citation type="submission" date="2022-05" db="EMBL/GenBank/DDBJ databases">
        <title>The Musa troglodytarum L. genome provides insights into the mechanism of non-climacteric behaviour and enrichment of carotenoids.</title>
        <authorList>
            <person name="Wang J."/>
        </authorList>
    </citation>
    <scope>NUCLEOTIDE SEQUENCE</scope>
    <source>
        <tissue evidence="2">Leaf</tissue>
    </source>
</reference>
<gene>
    <name evidence="2" type="ORF">MUK42_20071</name>
</gene>
<name>A0A9E7EBV5_9LILI</name>
<protein>
    <recommendedName>
        <fullName evidence="1">Dirigent protein</fullName>
    </recommendedName>
</protein>
<accession>A0A9E7EBV5</accession>
<organism evidence="2 3">
    <name type="scientific">Musa troglodytarum</name>
    <name type="common">fe'i banana</name>
    <dbReference type="NCBI Taxonomy" id="320322"/>
    <lineage>
        <taxon>Eukaryota</taxon>
        <taxon>Viridiplantae</taxon>
        <taxon>Streptophyta</taxon>
        <taxon>Embryophyta</taxon>
        <taxon>Tracheophyta</taxon>
        <taxon>Spermatophyta</taxon>
        <taxon>Magnoliopsida</taxon>
        <taxon>Liliopsida</taxon>
        <taxon>Zingiberales</taxon>
        <taxon>Musaceae</taxon>
        <taxon>Musa</taxon>
    </lineage>
</organism>
<proteinExistence type="inferred from homology"/>
<keyword evidence="1" id="KW-0052">Apoplast</keyword>
<dbReference type="EMBL" id="CP097502">
    <property type="protein sequence ID" value="URD73083.1"/>
    <property type="molecule type" value="Genomic_DNA"/>
</dbReference>
<dbReference type="AlphaFoldDB" id="A0A9E7EBV5"/>
<comment type="function">
    <text evidence="1">Dirigent proteins impart stereoselectivity on the phenoxy radical-coupling reaction, yielding optically active lignans from two molecules of coniferyl alcohol in the biosynthesis of lignans, flavonolignans, and alkaloids and thus plays a central role in plant secondary metabolism.</text>
</comment>
<dbReference type="PANTHER" id="PTHR21495">
    <property type="entry name" value="NUCLEOPORIN-RELATED"/>
    <property type="match status" value="1"/>
</dbReference>